<protein>
    <submittedName>
        <fullName evidence="3">Uncharacterized protein</fullName>
    </submittedName>
</protein>
<proteinExistence type="predicted"/>
<dbReference type="OrthoDB" id="2435045at2759"/>
<name>A0A2Z6RCC0_9GLOM</name>
<keyword evidence="5" id="KW-1185">Reference proteome</keyword>
<feature type="coiled-coil region" evidence="1">
    <location>
        <begin position="406"/>
        <end position="433"/>
    </location>
</feature>
<reference evidence="4" key="2">
    <citation type="submission" date="2019-10" db="EMBL/GenBank/DDBJ databases">
        <title>Conservation and host-specific expression of non-tandemly repeated heterogenous ribosome RNA gene in arbuscular mycorrhizal fungi.</title>
        <authorList>
            <person name="Maeda T."/>
            <person name="Kobayashi Y."/>
            <person name="Nakagawa T."/>
            <person name="Ezawa T."/>
            <person name="Yamaguchi K."/>
            <person name="Bino T."/>
            <person name="Nishimoto Y."/>
            <person name="Shigenobu S."/>
            <person name="Kawaguchi M."/>
        </authorList>
    </citation>
    <scope>NUCLEOTIDE SEQUENCE</scope>
    <source>
        <strain evidence="4">HR1</strain>
    </source>
</reference>
<accession>A0A2Z6RCC0</accession>
<dbReference type="EMBL" id="BLAL01000297">
    <property type="protein sequence ID" value="GET00983.1"/>
    <property type="molecule type" value="Genomic_DNA"/>
</dbReference>
<evidence type="ECO:0000256" key="1">
    <source>
        <dbReference type="SAM" id="Coils"/>
    </source>
</evidence>
<feature type="compositionally biased region" description="Basic and acidic residues" evidence="2">
    <location>
        <begin position="524"/>
        <end position="536"/>
    </location>
</feature>
<organism evidence="3 5">
    <name type="scientific">Rhizophagus clarus</name>
    <dbReference type="NCBI Taxonomy" id="94130"/>
    <lineage>
        <taxon>Eukaryota</taxon>
        <taxon>Fungi</taxon>
        <taxon>Fungi incertae sedis</taxon>
        <taxon>Mucoromycota</taxon>
        <taxon>Glomeromycotina</taxon>
        <taxon>Glomeromycetes</taxon>
        <taxon>Glomerales</taxon>
        <taxon>Glomeraceae</taxon>
        <taxon>Rhizophagus</taxon>
    </lineage>
</organism>
<feature type="region of interest" description="Disordered" evidence="2">
    <location>
        <begin position="982"/>
        <end position="1014"/>
    </location>
</feature>
<sequence>MTSNIIISETQIKEYQDTLNLLTDENCLIYNYALYETNRLMESSIGRPNEVAEDEKVIKFAISAAKCLSDYQWSYYDDSTIAQLEFFLNTMSSVLYIISQSVEMINSDTRTSFYKSLSKFWTTYRNKNEINANVMFKLREIRNCLRKIKDDQSDLDNIVSAGGNVVDVIVNAVQSQYLQALASLTNVLDFEYPAGIWYEGWKEIYETYFDLRQQSSENLENIKKFSKNLIKLSIKEFERVKKKNTTYRNVEYKVLKSGGELLGYSLPDNIDTLLIGYLHLIQRILEEFFPQIKRYIKKIIPLCNEMINTHIKKQLTFKAVEVLYIIKENTQKVEIKNEIEFNFKIWSKVPITSTPMDRSNSDSNLITPDTHEKKPRSLSFPKKVINTLSNSQKEHRQQRNQIIEGVKKLFEERRKIERDINEIKAEYSKLLKNKAINEDSILSELKEILEAKRKRIEYIESLEGKVIDERAFSELKVILEGDKERRDEIGPILSKLKEILDGNDGNGKESSILSKLKEILERTAVEENPTTEKKASNPDNTNDVADVEKEAANDVAEKIKVVNNVKDIKKLGYQNFSGNKIISEKAIVNDTNNVNDARSDVNDLNVVNIVKDLPQHSNFHNFTKGFDGTLHMDNYEVIFDVDEILNDQKYLDDNVIISDERNIIDTKYVKALSRISTNQYNVEEFDDTLYLDNYEIIFDVDEILNHQKYLDDNVIIISDDTIVSDVKDVKALPRISANQYNIEEVDNTLYLDNYEIIFDVDEILNHQKYLDDNMIISDDAIVSNVKDMKVLPRISANQYNIEEFDNTLYLDNYEIIFDVDEILKHQNYLDDVTILVKNANDTKEPLNISNFHYSTQYNYYNFVEEFDDNLCLVNYEMNDEEILPPPPPYSEKDDDALEVLLPSSYDERDMNTLKNMLPRDYNRLDSTTIINVIKENYVINIQQETNMQDNEESSSLLRTFKKIVKEVEILVDKAAKAHQAAVNKEKLRKLSNNSSKPELSEKEKENLNFLYASK</sequence>
<keyword evidence="1" id="KW-0175">Coiled coil</keyword>
<dbReference type="EMBL" id="BEXD01001668">
    <property type="protein sequence ID" value="GBB95229.1"/>
    <property type="molecule type" value="Genomic_DNA"/>
</dbReference>
<evidence type="ECO:0000313" key="5">
    <source>
        <dbReference type="Proteomes" id="UP000247702"/>
    </source>
</evidence>
<dbReference type="AlphaFoldDB" id="A0A2Z6RCC0"/>
<dbReference type="Proteomes" id="UP000615446">
    <property type="component" value="Unassembled WGS sequence"/>
</dbReference>
<evidence type="ECO:0000313" key="4">
    <source>
        <dbReference type="EMBL" id="GET00983.1"/>
    </source>
</evidence>
<evidence type="ECO:0000313" key="3">
    <source>
        <dbReference type="EMBL" id="GBB95229.1"/>
    </source>
</evidence>
<gene>
    <name evidence="4" type="ORF">RCL2_002741900</name>
    <name evidence="3" type="ORF">RclHR1_00250027</name>
</gene>
<dbReference type="STRING" id="94130.A0A2Z6RCC0"/>
<comment type="caution">
    <text evidence="3">The sequence shown here is derived from an EMBL/GenBank/DDBJ whole genome shotgun (WGS) entry which is preliminary data.</text>
</comment>
<evidence type="ECO:0000256" key="2">
    <source>
        <dbReference type="SAM" id="MobiDB-lite"/>
    </source>
</evidence>
<dbReference type="Proteomes" id="UP000247702">
    <property type="component" value="Unassembled WGS sequence"/>
</dbReference>
<reference evidence="3 5" key="1">
    <citation type="submission" date="2017-11" db="EMBL/GenBank/DDBJ databases">
        <title>The genome of Rhizophagus clarus HR1 reveals common genetic basis of auxotrophy among arbuscular mycorrhizal fungi.</title>
        <authorList>
            <person name="Kobayashi Y."/>
        </authorList>
    </citation>
    <scope>NUCLEOTIDE SEQUENCE [LARGE SCALE GENOMIC DNA]</scope>
    <source>
        <strain evidence="3 5">HR1</strain>
    </source>
</reference>
<feature type="region of interest" description="Disordered" evidence="2">
    <location>
        <begin position="524"/>
        <end position="543"/>
    </location>
</feature>